<dbReference type="Gene3D" id="2.120.10.30">
    <property type="entry name" value="TolB, C-terminal domain"/>
    <property type="match status" value="1"/>
</dbReference>
<evidence type="ECO:0000313" key="4">
    <source>
        <dbReference type="Proteomes" id="UP000500801"/>
    </source>
</evidence>
<name>A0AAE7CZK8_9GAMM</name>
<organism evidence="3 4">
    <name type="scientific">Dickeya zeae</name>
    <dbReference type="NCBI Taxonomy" id="204042"/>
    <lineage>
        <taxon>Bacteria</taxon>
        <taxon>Pseudomonadati</taxon>
        <taxon>Pseudomonadota</taxon>
        <taxon>Gammaproteobacteria</taxon>
        <taxon>Enterobacterales</taxon>
        <taxon>Pectobacteriaceae</taxon>
        <taxon>Dickeya</taxon>
    </lineage>
</organism>
<dbReference type="EMBL" id="CP033622">
    <property type="protein sequence ID" value="QIZ51455.1"/>
    <property type="molecule type" value="Genomic_DNA"/>
</dbReference>
<dbReference type="PANTHER" id="PTHR19328:SF75">
    <property type="entry name" value="ALDOSE SUGAR DEHYDROGENASE YLII"/>
    <property type="match status" value="1"/>
</dbReference>
<evidence type="ECO:0000256" key="1">
    <source>
        <dbReference type="SAM" id="SignalP"/>
    </source>
</evidence>
<evidence type="ECO:0000259" key="2">
    <source>
        <dbReference type="Pfam" id="PF07995"/>
    </source>
</evidence>
<reference evidence="3 4" key="1">
    <citation type="submission" date="2018-11" db="EMBL/GenBank/DDBJ databases">
        <title>Complete genome sequence of Dickeya zeae strain CE1 infecting Canna edulis Ker-Gawl. in China.</title>
        <authorList>
            <person name="Zhang J."/>
            <person name="Lin B."/>
            <person name="Shen H."/>
            <person name="Jiang S."/>
            <person name="Pu X."/>
            <person name="Sun D."/>
        </authorList>
    </citation>
    <scope>NUCLEOTIDE SEQUENCE [LARGE SCALE GENOMIC DNA]</scope>
    <source>
        <strain evidence="3 4">CE1</strain>
    </source>
</reference>
<dbReference type="Pfam" id="PF07995">
    <property type="entry name" value="GSDH"/>
    <property type="match status" value="1"/>
</dbReference>
<dbReference type="SUPFAM" id="SSF50952">
    <property type="entry name" value="Soluble quinoprotein glucose dehydrogenase"/>
    <property type="match status" value="1"/>
</dbReference>
<accession>A0AAE7CZK8</accession>
<dbReference type="AlphaFoldDB" id="A0AAE7CZK8"/>
<dbReference type="InterPro" id="IPR012938">
    <property type="entry name" value="Glc/Sorbosone_DH"/>
</dbReference>
<proteinExistence type="predicted"/>
<feature type="signal peptide" evidence="1">
    <location>
        <begin position="1"/>
        <end position="26"/>
    </location>
</feature>
<protein>
    <submittedName>
        <fullName evidence="3">PQQ-dependent sugar dehydrogenase</fullName>
    </submittedName>
</protein>
<gene>
    <name evidence="3" type="ORF">DWG24_12100</name>
</gene>
<feature type="domain" description="Glucose/Sorbosone dehydrogenase" evidence="2">
    <location>
        <begin position="37"/>
        <end position="369"/>
    </location>
</feature>
<dbReference type="RefSeq" id="WP_168362697.1">
    <property type="nucleotide sequence ID" value="NZ_CP033622.1"/>
</dbReference>
<keyword evidence="1" id="KW-0732">Signal</keyword>
<feature type="chain" id="PRO_5042165794" evidence="1">
    <location>
        <begin position="27"/>
        <end position="375"/>
    </location>
</feature>
<dbReference type="PANTHER" id="PTHR19328">
    <property type="entry name" value="HEDGEHOG-INTERACTING PROTEIN"/>
    <property type="match status" value="1"/>
</dbReference>
<dbReference type="Proteomes" id="UP000500801">
    <property type="component" value="Chromosome"/>
</dbReference>
<dbReference type="InterPro" id="IPR011042">
    <property type="entry name" value="6-blade_b-propeller_TolB-like"/>
</dbReference>
<dbReference type="InterPro" id="IPR011041">
    <property type="entry name" value="Quinoprot_gluc/sorb_DH_b-prop"/>
</dbReference>
<sequence length="375" mass="41155">MSFPRFHFFTLPVLAASWLFSAGLFAAPTVAVLQENLDHPWSLAFLPDDQGLLLTERSGQLRRWRAGKGLSAPIGGVPAVFAHSQGGLLDVVLSPNFRQDRRVYLSYAEAGPQGLAGTAVGFGVLSDDMQRLNHFTVIFRQLPKRSTGVHFGGRMVFDKQGHLFIALGENQQRMLAQDVGSLQGKLVRLTPDGGVPIDNPFVNHTGARPEIWAYGLRNPQGLALNPWSGDVWESEHGPRGGDEINIPQPGENYGWPLATYGIDYSGQKIPEFQGAEVAGTNQPVYYWKVSPAISGMAFYNSSRFPAWRHSLFIGALAGTSLIRLSLEGDRIVSQERLLTELGERIRDVRVGPDGYLYVLTDQDNGKLLKVGLSDS</sequence>
<evidence type="ECO:0000313" key="3">
    <source>
        <dbReference type="EMBL" id="QIZ51455.1"/>
    </source>
</evidence>